<keyword evidence="2" id="KW-0413">Isomerase</keyword>
<dbReference type="RefSeq" id="WP_091627024.1">
    <property type="nucleotide sequence ID" value="NZ_FOEF01000023.1"/>
</dbReference>
<dbReference type="Gene3D" id="3.10.450.50">
    <property type="match status" value="1"/>
</dbReference>
<proteinExistence type="predicted"/>
<dbReference type="SUPFAM" id="SSF54427">
    <property type="entry name" value="NTF2-like"/>
    <property type="match status" value="1"/>
</dbReference>
<dbReference type="InterPro" id="IPR032710">
    <property type="entry name" value="NTF2-like_dom_sf"/>
</dbReference>
<dbReference type="AlphaFoldDB" id="A0A1H8YLI4"/>
<dbReference type="Pfam" id="PF12680">
    <property type="entry name" value="SnoaL_2"/>
    <property type="match status" value="1"/>
</dbReference>
<sequence>MTPSAELPAVVGRYFAAVNARDWAAIVPCFTEDAEFWMLGARTAHGAAEIAEQLRKSLEPLPESHDEVVRLAADGTMVLAELVFRARTPAGEAFELNAADVFELAPGGEAITRVSNWAGSPRKRG</sequence>
<organism evidence="2 3">
    <name type="scientific">Amycolatopsis saalfeldensis</name>
    <dbReference type="NCBI Taxonomy" id="394193"/>
    <lineage>
        <taxon>Bacteria</taxon>
        <taxon>Bacillati</taxon>
        <taxon>Actinomycetota</taxon>
        <taxon>Actinomycetes</taxon>
        <taxon>Pseudonocardiales</taxon>
        <taxon>Pseudonocardiaceae</taxon>
        <taxon>Amycolatopsis</taxon>
    </lineage>
</organism>
<dbReference type="InterPro" id="IPR037401">
    <property type="entry name" value="SnoaL-like"/>
</dbReference>
<dbReference type="GO" id="GO:0016853">
    <property type="term" value="F:isomerase activity"/>
    <property type="evidence" value="ECO:0007669"/>
    <property type="project" value="UniProtKB-KW"/>
</dbReference>
<evidence type="ECO:0000313" key="2">
    <source>
        <dbReference type="EMBL" id="SEP52933.1"/>
    </source>
</evidence>
<gene>
    <name evidence="2" type="ORF">SAMN04489732_12359</name>
</gene>
<accession>A0A1H8YLI4</accession>
<reference evidence="3" key="1">
    <citation type="submission" date="2016-10" db="EMBL/GenBank/DDBJ databases">
        <authorList>
            <person name="Varghese N."/>
            <person name="Submissions S."/>
        </authorList>
    </citation>
    <scope>NUCLEOTIDE SEQUENCE [LARGE SCALE GENOMIC DNA]</scope>
    <source>
        <strain evidence="3">DSM 44993</strain>
    </source>
</reference>
<evidence type="ECO:0000259" key="1">
    <source>
        <dbReference type="Pfam" id="PF12680"/>
    </source>
</evidence>
<dbReference type="STRING" id="394193.SAMN04489732_12359"/>
<dbReference type="EMBL" id="FOEF01000023">
    <property type="protein sequence ID" value="SEP52933.1"/>
    <property type="molecule type" value="Genomic_DNA"/>
</dbReference>
<evidence type="ECO:0000313" key="3">
    <source>
        <dbReference type="Proteomes" id="UP000198582"/>
    </source>
</evidence>
<dbReference type="Proteomes" id="UP000198582">
    <property type="component" value="Unassembled WGS sequence"/>
</dbReference>
<protein>
    <submittedName>
        <fullName evidence="2">Ketosteroid isomerase-related protein</fullName>
    </submittedName>
</protein>
<dbReference type="OrthoDB" id="3573904at2"/>
<feature type="domain" description="SnoaL-like" evidence="1">
    <location>
        <begin position="11"/>
        <end position="107"/>
    </location>
</feature>
<keyword evidence="3" id="KW-1185">Reference proteome</keyword>
<name>A0A1H8YLI4_9PSEU</name>